<keyword evidence="4" id="KW-1185">Reference proteome</keyword>
<sequence>MPDEMPACLLYLLSVGKEKELALRVHGEAPSENEIASWMRNGTVAHLRVSREGEHETFTLVVNFKHVVVARLAPYSETRMSSF</sequence>
<reference evidence="2" key="3">
    <citation type="submission" date="2015-04" db="EMBL/GenBank/DDBJ databases">
        <title>Physiological reanalysis, assessment of diazotrophy, and genome sequences of multiple isolates of Streptomyces thermoautotrophicus.</title>
        <authorList>
            <person name="MacKellar D.C."/>
            <person name="Lieber L."/>
            <person name="Norman J."/>
            <person name="Bolger A."/>
            <person name="Tobin C."/>
            <person name="Murray J.W."/>
            <person name="Woodward J."/>
            <person name="Friesen M."/>
            <person name="Prell J."/>
        </authorList>
    </citation>
    <scope>NUCLEOTIDE SEQUENCE [LARGE SCALE GENOMIC DNA]</scope>
    <source>
        <strain evidence="2">H1</strain>
    </source>
</reference>
<proteinExistence type="predicted"/>
<dbReference type="EMBL" id="LAXD01000001">
    <property type="protein sequence ID" value="KWW98772.1"/>
    <property type="molecule type" value="Genomic_DNA"/>
</dbReference>
<comment type="caution">
    <text evidence="1">The sequence shown here is derived from an EMBL/GenBank/DDBJ whole genome shotgun (WGS) entry which is preliminary data.</text>
</comment>
<evidence type="ECO:0000313" key="5">
    <source>
        <dbReference type="Proteomes" id="UP000070598"/>
    </source>
</evidence>
<reference evidence="1 6" key="1">
    <citation type="submission" date="2015-02" db="EMBL/GenBank/DDBJ databases">
        <title>Physiological reanalysis, assessment of diazotrophy, and genome sequences of multiple isolates of Streptomyces thermoautotrophicus.</title>
        <authorList>
            <person name="MacKellar D.C."/>
            <person name="Lieber L."/>
            <person name="Norman J."/>
            <person name="Bolger A."/>
            <person name="Tobin C."/>
            <person name="Murray J.W."/>
            <person name="Prell J."/>
        </authorList>
    </citation>
    <scope>NUCLEOTIDE SEQUENCE [LARGE SCALE GENOMIC DNA]</scope>
    <source>
        <strain evidence="1 6">UBT1</strain>
    </source>
</reference>
<dbReference type="AlphaFoldDB" id="A0A132MI14"/>
<accession>A0A132MI14</accession>
<gene>
    <name evidence="2" type="ORF">LI90_401</name>
    <name evidence="1" type="ORF">TH66_17790</name>
    <name evidence="3" type="ORF">TR74_06005</name>
</gene>
<evidence type="ECO:0000313" key="3">
    <source>
        <dbReference type="EMBL" id="KWX10042.1"/>
    </source>
</evidence>
<evidence type="ECO:0000313" key="4">
    <source>
        <dbReference type="Proteomes" id="UP000070188"/>
    </source>
</evidence>
<reference evidence="5" key="2">
    <citation type="submission" date="2015-02" db="EMBL/GenBank/DDBJ databases">
        <title>Physiological reanalysis, assessment of diazotrophy, and genome sequences of multiple isolates of Streptomyces thermoautotrophicus.</title>
        <authorList>
            <person name="MacKellar D.C."/>
            <person name="Lieber L."/>
            <person name="Norman J."/>
            <person name="Bolger A."/>
            <person name="Tobin C."/>
            <person name="Murray J.W."/>
            <person name="Friesen M."/>
            <person name="Prell J."/>
        </authorList>
    </citation>
    <scope>NUCLEOTIDE SEQUENCE [LARGE SCALE GENOMIC DNA]</scope>
    <source>
        <strain evidence="5">UBT1</strain>
    </source>
</reference>
<dbReference type="PATRIC" id="fig|1469144.10.peg.495"/>
<dbReference type="RefSeq" id="WP_066883662.1">
    <property type="nucleotide sequence ID" value="NZ_CP171739.1"/>
</dbReference>
<evidence type="ECO:0000313" key="6">
    <source>
        <dbReference type="Proteomes" id="UP000070659"/>
    </source>
</evidence>
<dbReference type="Proteomes" id="UP000070598">
    <property type="component" value="Unassembled WGS sequence"/>
</dbReference>
<organism evidence="1 6">
    <name type="scientific">Carbonactinospora thermoautotrophica</name>
    <dbReference type="NCBI Taxonomy" id="1469144"/>
    <lineage>
        <taxon>Bacteria</taxon>
        <taxon>Bacillati</taxon>
        <taxon>Actinomycetota</taxon>
        <taxon>Actinomycetes</taxon>
        <taxon>Kitasatosporales</taxon>
        <taxon>Carbonactinosporaceae</taxon>
        <taxon>Carbonactinospora</taxon>
    </lineage>
</organism>
<dbReference type="Proteomes" id="UP000070659">
    <property type="component" value="Unassembled WGS sequence"/>
</dbReference>
<protein>
    <submittedName>
        <fullName evidence="1">Uncharacterized protein</fullName>
    </submittedName>
</protein>
<dbReference type="EMBL" id="JYIJ01000019">
    <property type="protein sequence ID" value="KWW97486.1"/>
    <property type="molecule type" value="Genomic_DNA"/>
</dbReference>
<dbReference type="Proteomes" id="UP000070188">
    <property type="component" value="Unassembled WGS sequence"/>
</dbReference>
<dbReference type="EMBL" id="JYIK01000644">
    <property type="protein sequence ID" value="KWX10042.1"/>
    <property type="molecule type" value="Genomic_DNA"/>
</dbReference>
<dbReference type="OrthoDB" id="3541270at2"/>
<reference evidence="4" key="4">
    <citation type="submission" date="2015-04" db="EMBL/GenBank/DDBJ databases">
        <title>Physiological reanalysis, assessment of diazotrophy, and genome sequences of multiple isolates of Streptomyces thermoautotrophicus.</title>
        <authorList>
            <person name="MacKellar D.C."/>
            <person name="Lieber L."/>
            <person name="Norman J."/>
            <person name="Bolger A."/>
            <person name="Tobin C."/>
            <person name="Murray J.W."/>
            <person name="Chang R."/>
            <person name="Ford T."/>
            <person name="Nguyen P.Q."/>
            <person name="Woodward J."/>
            <person name="Permingeat H."/>
            <person name="Joshi N.S."/>
            <person name="Silver P.A."/>
            <person name="Usadel B."/>
            <person name="Rutherford A.W."/>
            <person name="Friesen M."/>
            <person name="Prell J."/>
        </authorList>
    </citation>
    <scope>NUCLEOTIDE SEQUENCE [LARGE SCALE GENOMIC DNA]</scope>
    <source>
        <strain evidence="4">H1</strain>
    </source>
</reference>
<name>A0A132MI14_9ACTN</name>
<evidence type="ECO:0000313" key="1">
    <source>
        <dbReference type="EMBL" id="KWW97486.1"/>
    </source>
</evidence>
<evidence type="ECO:0000313" key="2">
    <source>
        <dbReference type="EMBL" id="KWW98772.1"/>
    </source>
</evidence>